<feature type="domain" description="Spi protease inhibitor" evidence="8">
    <location>
        <begin position="54"/>
        <end position="152"/>
    </location>
</feature>
<dbReference type="InterPro" id="IPR044934">
    <property type="entry name" value="Streptopain_sf"/>
</dbReference>
<keyword evidence="5" id="KW-0788">Thiol protease</keyword>
<evidence type="ECO:0000256" key="7">
    <source>
        <dbReference type="SAM" id="SignalP"/>
    </source>
</evidence>
<evidence type="ECO:0000256" key="6">
    <source>
        <dbReference type="SAM" id="MobiDB-lite"/>
    </source>
</evidence>
<protein>
    <recommendedName>
        <fullName evidence="8">Spi protease inhibitor domain-containing protein</fullName>
    </recommendedName>
</protein>
<dbReference type="InterPro" id="IPR000200">
    <property type="entry name" value="Peptidase_C10"/>
</dbReference>
<feature type="region of interest" description="Disordered" evidence="6">
    <location>
        <begin position="75"/>
        <end position="94"/>
    </location>
</feature>
<evidence type="ECO:0000313" key="9">
    <source>
        <dbReference type="EMBL" id="KAA2370600.1"/>
    </source>
</evidence>
<feature type="signal peptide" evidence="7">
    <location>
        <begin position="1"/>
        <end position="27"/>
    </location>
</feature>
<dbReference type="Proteomes" id="UP000323567">
    <property type="component" value="Unassembled WGS sequence"/>
</dbReference>
<evidence type="ECO:0000256" key="2">
    <source>
        <dbReference type="ARBA" id="ARBA00022670"/>
    </source>
</evidence>
<dbReference type="SUPFAM" id="SSF54001">
    <property type="entry name" value="Cysteine proteinases"/>
    <property type="match status" value="1"/>
</dbReference>
<evidence type="ECO:0000313" key="10">
    <source>
        <dbReference type="Proteomes" id="UP000323567"/>
    </source>
</evidence>
<dbReference type="GO" id="GO:0006508">
    <property type="term" value="P:proteolysis"/>
    <property type="evidence" value="ECO:0007669"/>
    <property type="project" value="UniProtKB-KW"/>
</dbReference>
<dbReference type="PRINTS" id="PR00797">
    <property type="entry name" value="STREPTOPAIN"/>
</dbReference>
<keyword evidence="2" id="KW-0645">Protease</keyword>
<evidence type="ECO:0000256" key="4">
    <source>
        <dbReference type="ARBA" id="ARBA00022801"/>
    </source>
</evidence>
<dbReference type="Pfam" id="PF01640">
    <property type="entry name" value="Peptidase_C10"/>
    <property type="match status" value="1"/>
</dbReference>
<evidence type="ECO:0000256" key="5">
    <source>
        <dbReference type="ARBA" id="ARBA00022807"/>
    </source>
</evidence>
<reference evidence="9 10" key="1">
    <citation type="journal article" date="2019" name="Nat. Med.">
        <title>A library of human gut bacterial isolates paired with longitudinal multiomics data enables mechanistic microbiome research.</title>
        <authorList>
            <person name="Poyet M."/>
            <person name="Groussin M."/>
            <person name="Gibbons S.M."/>
            <person name="Avila-Pacheco J."/>
            <person name="Jiang X."/>
            <person name="Kearney S.M."/>
            <person name="Perrotta A.R."/>
            <person name="Berdy B."/>
            <person name="Zhao S."/>
            <person name="Lieberman T.D."/>
            <person name="Swanson P.K."/>
            <person name="Smith M."/>
            <person name="Roesemann S."/>
            <person name="Alexander J.E."/>
            <person name="Rich S.A."/>
            <person name="Livny J."/>
            <person name="Vlamakis H."/>
            <person name="Clish C."/>
            <person name="Bullock K."/>
            <person name="Deik A."/>
            <person name="Scott J."/>
            <person name="Pierce K.A."/>
            <person name="Xavier R.J."/>
            <person name="Alm E.J."/>
        </authorList>
    </citation>
    <scope>NUCLEOTIDE SEQUENCE [LARGE SCALE GENOMIC DNA]</scope>
    <source>
        <strain evidence="9 10">BIOML-A2</strain>
    </source>
</reference>
<sequence length="433" mass="47653">MEKTSTMKQAGTSVLVALALICVVSCAKIDDESSAVAPEQPARPTVLLPTRSYEEALSLARKSIALVDRGQTRSATARSIRSERGQCVTTPSTRSGAGSDTLMYVFNFENNDGFSVIAANRAVDPVLAVAEKGNYTYGEPTGVENFDFYMDAMAQSLAVIKPPKFDTIRTTPKFKTVEVNESRSCDPLIPVRWGQRSPYGDYCSNGYSGCVATAIAQIMAYYRFPSSFTTTYTDAPHAGETIALNWTSIISYPYVYQVPALMREIGQRVEMTYHPIDENDMETGSSAFSYMAPDCLISFGYSCASGLASYEIASIRTNLDETHPVYVRANDISEGGHAWIADGYIYSRIGTEYYEEILIDNGLTLYYDYILTNSTVQTTNLVHYNWGWNGSCDGYFAPGDGVASGNGYIFNGLQMITSIRLPRIDSNLNQDFL</sequence>
<keyword evidence="4" id="KW-0378">Hydrolase</keyword>
<feature type="chain" id="PRO_5022800470" description="Spi protease inhibitor domain-containing protein" evidence="7">
    <location>
        <begin position="28"/>
        <end position="433"/>
    </location>
</feature>
<organism evidence="9 10">
    <name type="scientific">Alistipes shahii</name>
    <dbReference type="NCBI Taxonomy" id="328814"/>
    <lineage>
        <taxon>Bacteria</taxon>
        <taxon>Pseudomonadati</taxon>
        <taxon>Bacteroidota</taxon>
        <taxon>Bacteroidia</taxon>
        <taxon>Bacteroidales</taxon>
        <taxon>Rikenellaceae</taxon>
        <taxon>Alistipes</taxon>
    </lineage>
</organism>
<dbReference type="EMBL" id="VVXK01000007">
    <property type="protein sequence ID" value="KAA2370600.1"/>
    <property type="molecule type" value="Genomic_DNA"/>
</dbReference>
<comment type="similarity">
    <text evidence="1">Belongs to the peptidase C10 family.</text>
</comment>
<evidence type="ECO:0000259" key="8">
    <source>
        <dbReference type="Pfam" id="PF13734"/>
    </source>
</evidence>
<name>A0A5B3GAW5_9BACT</name>
<accession>A0A5B3GAW5</accession>
<proteinExistence type="inferred from homology"/>
<evidence type="ECO:0000256" key="3">
    <source>
        <dbReference type="ARBA" id="ARBA00022729"/>
    </source>
</evidence>
<dbReference type="InterPro" id="IPR025896">
    <property type="entry name" value="Spi_Prtas-inh"/>
</dbReference>
<gene>
    <name evidence="9" type="ORF">F2Y13_06440</name>
</gene>
<dbReference type="GO" id="GO:0008234">
    <property type="term" value="F:cysteine-type peptidase activity"/>
    <property type="evidence" value="ECO:0007669"/>
    <property type="project" value="UniProtKB-KW"/>
</dbReference>
<comment type="caution">
    <text evidence="9">The sequence shown here is derived from an EMBL/GenBank/DDBJ whole genome shotgun (WGS) entry which is preliminary data.</text>
</comment>
<keyword evidence="3 7" id="KW-0732">Signal</keyword>
<dbReference type="AlphaFoldDB" id="A0A5B3GAW5"/>
<dbReference type="Pfam" id="PF13734">
    <property type="entry name" value="Inhibitor_I69"/>
    <property type="match status" value="1"/>
</dbReference>
<evidence type="ECO:0000256" key="1">
    <source>
        <dbReference type="ARBA" id="ARBA00009693"/>
    </source>
</evidence>
<dbReference type="Gene3D" id="3.90.70.50">
    <property type="entry name" value="Peptidase C10, streptopain"/>
    <property type="match status" value="2"/>
</dbReference>
<dbReference type="RefSeq" id="WP_138265447.1">
    <property type="nucleotide sequence ID" value="NZ_DAITRP010000003.1"/>
</dbReference>
<dbReference type="InterPro" id="IPR038765">
    <property type="entry name" value="Papain-like_cys_pep_sf"/>
</dbReference>